<proteinExistence type="predicted"/>
<dbReference type="EMBL" id="CAKOAT010508488">
    <property type="protein sequence ID" value="CAH8381404.1"/>
    <property type="molecule type" value="Genomic_DNA"/>
</dbReference>
<protein>
    <submittedName>
        <fullName evidence="2">Uncharacterized protein</fullName>
    </submittedName>
</protein>
<evidence type="ECO:0000313" key="2">
    <source>
        <dbReference type="EMBL" id="CAH8381404.1"/>
    </source>
</evidence>
<evidence type="ECO:0000256" key="1">
    <source>
        <dbReference type="SAM" id="SignalP"/>
    </source>
</evidence>
<sequence>MAKTLINSIYLSPLLIVLLVSNGLPKAKGQTQLCFEEQGPADACTPTAVVTQECEAYCKSIDPTWTGQCDFNEPANLHCHCYEPC</sequence>
<organism evidence="2 3">
    <name type="scientific">Eruca vesicaria subsp. sativa</name>
    <name type="common">Garden rocket</name>
    <name type="synonym">Eruca sativa</name>
    <dbReference type="NCBI Taxonomy" id="29727"/>
    <lineage>
        <taxon>Eukaryota</taxon>
        <taxon>Viridiplantae</taxon>
        <taxon>Streptophyta</taxon>
        <taxon>Embryophyta</taxon>
        <taxon>Tracheophyta</taxon>
        <taxon>Spermatophyta</taxon>
        <taxon>Magnoliopsida</taxon>
        <taxon>eudicotyledons</taxon>
        <taxon>Gunneridae</taxon>
        <taxon>Pentapetalae</taxon>
        <taxon>rosids</taxon>
        <taxon>malvids</taxon>
        <taxon>Brassicales</taxon>
        <taxon>Brassicaceae</taxon>
        <taxon>Brassiceae</taxon>
        <taxon>Eruca</taxon>
    </lineage>
</organism>
<feature type="chain" id="PRO_5044796028" evidence="1">
    <location>
        <begin position="30"/>
        <end position="85"/>
    </location>
</feature>
<dbReference type="Proteomes" id="UP001642260">
    <property type="component" value="Unassembled WGS sequence"/>
</dbReference>
<dbReference type="AlphaFoldDB" id="A0ABC8LD07"/>
<accession>A0ABC8LD07</accession>
<feature type="signal peptide" evidence="1">
    <location>
        <begin position="1"/>
        <end position="29"/>
    </location>
</feature>
<keyword evidence="1" id="KW-0732">Signal</keyword>
<keyword evidence="3" id="KW-1185">Reference proteome</keyword>
<gene>
    <name evidence="2" type="ORF">ERUC_LOCUS33887</name>
</gene>
<comment type="caution">
    <text evidence="2">The sequence shown here is derived from an EMBL/GenBank/DDBJ whole genome shotgun (WGS) entry which is preliminary data.</text>
</comment>
<reference evidence="2 3" key="1">
    <citation type="submission" date="2022-03" db="EMBL/GenBank/DDBJ databases">
        <authorList>
            <person name="Macdonald S."/>
            <person name="Ahmed S."/>
            <person name="Newling K."/>
        </authorList>
    </citation>
    <scope>NUCLEOTIDE SEQUENCE [LARGE SCALE GENOMIC DNA]</scope>
</reference>
<name>A0ABC8LD07_ERUVS</name>
<evidence type="ECO:0000313" key="3">
    <source>
        <dbReference type="Proteomes" id="UP001642260"/>
    </source>
</evidence>